<dbReference type="EMBL" id="JAAROP010000004">
    <property type="protein sequence ID" value="MBC1322553.1"/>
    <property type="molecule type" value="Genomic_DNA"/>
</dbReference>
<evidence type="ECO:0000313" key="2">
    <source>
        <dbReference type="EMBL" id="PDK42012.1"/>
    </source>
</evidence>
<evidence type="ECO:0000313" key="4">
    <source>
        <dbReference type="Proteomes" id="UP000522007"/>
    </source>
</evidence>
<comment type="caution">
    <text evidence="1">The sequence shown here is derived from an EMBL/GenBank/DDBJ whole genome shotgun (WGS) entry which is preliminary data.</text>
</comment>
<accession>A0A7X0T4Q5</accession>
<gene>
    <name evidence="2" type="ORF">AFZ32_04580</name>
    <name evidence="1" type="ORF">HB853_06305</name>
</gene>
<evidence type="ECO:0000313" key="3">
    <source>
        <dbReference type="Proteomes" id="UP000219632"/>
    </source>
</evidence>
<reference evidence="1 4" key="2">
    <citation type="submission" date="2020-03" db="EMBL/GenBank/DDBJ databases">
        <title>Soil Listeria distribution.</title>
        <authorList>
            <person name="Liao J."/>
            <person name="Wiedmann M."/>
        </authorList>
    </citation>
    <scope>NUCLEOTIDE SEQUENCE [LARGE SCALE GENOMIC DNA]</scope>
    <source>
        <strain evidence="1 4">FSL L7-1829</strain>
    </source>
</reference>
<dbReference type="InterPro" id="IPR035218">
    <property type="entry name" value="DUF5327"/>
</dbReference>
<dbReference type="AlphaFoldDB" id="A0A7X0T4Q5"/>
<dbReference type="EMBL" id="NYPG01000002">
    <property type="protein sequence ID" value="PDK42012.1"/>
    <property type="molecule type" value="Genomic_DNA"/>
</dbReference>
<sequence length="90" mass="9783">MIISDAKIFEQMESELAKARAATTKANQDKHLHGLMLLVQLAKTGDERSAEVERMAIPTLPTSEPAQIASMDGKKIELEDGANGDSLLDF</sequence>
<dbReference type="Proteomes" id="UP000219632">
    <property type="component" value="Unassembled WGS sequence"/>
</dbReference>
<protein>
    <submittedName>
        <fullName evidence="1">YwdI family protein</fullName>
    </submittedName>
</protein>
<proteinExistence type="predicted"/>
<name>A0A7X0T4Q5_LISWE</name>
<dbReference type="Pfam" id="PF17261">
    <property type="entry name" value="DUF5327"/>
    <property type="match status" value="1"/>
</dbReference>
<reference evidence="2 3" key="1">
    <citation type="submission" date="2017-09" db="EMBL/GenBank/DDBJ databases">
        <title>Draft Genomes of 144 Listeria Monocytogenes isolates from foods.</title>
        <authorList>
            <person name="Wu C.H."/>
            <person name="Ng J."/>
            <person name="Kiang D."/>
            <person name="Chen C.-Y."/>
            <person name="Frink S."/>
            <person name="Lafrades M."/>
            <person name="Morales C."/>
            <person name="Park P."/>
            <person name="Zwick M."/>
        </authorList>
    </citation>
    <scope>NUCLEOTIDE SEQUENCE [LARGE SCALE GENOMIC DNA]</scope>
    <source>
        <strain evidence="2 3">CDPHFDLB-F14M01633.75-2</strain>
    </source>
</reference>
<evidence type="ECO:0000313" key="1">
    <source>
        <dbReference type="EMBL" id="MBC1322553.1"/>
    </source>
</evidence>
<organism evidence="1 4">
    <name type="scientific">Listeria welshimeri</name>
    <dbReference type="NCBI Taxonomy" id="1643"/>
    <lineage>
        <taxon>Bacteria</taxon>
        <taxon>Bacillati</taxon>
        <taxon>Bacillota</taxon>
        <taxon>Bacilli</taxon>
        <taxon>Bacillales</taxon>
        <taxon>Listeriaceae</taxon>
        <taxon>Listeria</taxon>
    </lineage>
</organism>
<keyword evidence="3" id="KW-1185">Reference proteome</keyword>
<dbReference type="Proteomes" id="UP000522007">
    <property type="component" value="Unassembled WGS sequence"/>
</dbReference>
<dbReference type="RefSeq" id="WP_097349986.1">
    <property type="nucleotide sequence ID" value="NZ_CP122330.1"/>
</dbReference>